<dbReference type="EMBL" id="WMEY01000003">
    <property type="protein sequence ID" value="MYL63820.1"/>
    <property type="molecule type" value="Genomic_DNA"/>
</dbReference>
<accession>A0A845EZ33</accession>
<dbReference type="Pfam" id="PF13561">
    <property type="entry name" value="adh_short_C2"/>
    <property type="match status" value="1"/>
</dbReference>
<evidence type="ECO:0000313" key="4">
    <source>
        <dbReference type="Proteomes" id="UP000447833"/>
    </source>
</evidence>
<dbReference type="Gene3D" id="3.40.50.720">
    <property type="entry name" value="NAD(P)-binding Rossmann-like Domain"/>
    <property type="match status" value="1"/>
</dbReference>
<sequence>MKEILITGASGGIGRAIVKDYVKNGNRVYAHYNTNAASIQDLQKDDPEADIFPVQANLAEKDGVEVLTEKVVEVDTLILNAGNSYFGLLTDMAGDEIDAMIQLHLTSSIKLAKHYISSMVQKKQGSIIVVSSVFGVTGASCEVVYSSVKGGLNAFVKGLAKELGPSGIRVNAVAPGYISTEMNARLTEDDEHDLMNEIPMGRSGTPEEVASLISFLDSNQASYISGQIISIDGAWQ</sequence>
<dbReference type="PANTHER" id="PTHR42879:SF2">
    <property type="entry name" value="3-OXOACYL-[ACYL-CARRIER-PROTEIN] REDUCTASE FABG"/>
    <property type="match status" value="1"/>
</dbReference>
<organism evidence="3 4">
    <name type="scientific">Guptibacillus hwajinpoensis</name>
    <dbReference type="NCBI Taxonomy" id="208199"/>
    <lineage>
        <taxon>Bacteria</taxon>
        <taxon>Bacillati</taxon>
        <taxon>Bacillota</taxon>
        <taxon>Bacilli</taxon>
        <taxon>Bacillales</taxon>
        <taxon>Guptibacillaceae</taxon>
        <taxon>Guptibacillus</taxon>
    </lineage>
</organism>
<dbReference type="InterPro" id="IPR050259">
    <property type="entry name" value="SDR"/>
</dbReference>
<evidence type="ECO:0000256" key="1">
    <source>
        <dbReference type="ARBA" id="ARBA00006484"/>
    </source>
</evidence>
<dbReference type="PANTHER" id="PTHR42879">
    <property type="entry name" value="3-OXOACYL-(ACYL-CARRIER-PROTEIN) REDUCTASE"/>
    <property type="match status" value="1"/>
</dbReference>
<evidence type="ECO:0000313" key="3">
    <source>
        <dbReference type="EMBL" id="MYL63820.1"/>
    </source>
</evidence>
<proteinExistence type="inferred from homology"/>
<dbReference type="SUPFAM" id="SSF51735">
    <property type="entry name" value="NAD(P)-binding Rossmann-fold domains"/>
    <property type="match status" value="1"/>
</dbReference>
<dbReference type="NCBIfam" id="NF047420">
    <property type="entry name" value="EF_P_mod_YmfI"/>
    <property type="match status" value="1"/>
</dbReference>
<dbReference type="CDD" id="cd05233">
    <property type="entry name" value="SDR_c"/>
    <property type="match status" value="1"/>
</dbReference>
<evidence type="ECO:0000256" key="2">
    <source>
        <dbReference type="ARBA" id="ARBA00023002"/>
    </source>
</evidence>
<dbReference type="PRINTS" id="PR00080">
    <property type="entry name" value="SDRFAMILY"/>
</dbReference>
<dbReference type="GO" id="GO:0016491">
    <property type="term" value="F:oxidoreductase activity"/>
    <property type="evidence" value="ECO:0007669"/>
    <property type="project" value="UniProtKB-KW"/>
</dbReference>
<dbReference type="FunFam" id="3.40.50.720:FF:000173">
    <property type="entry name" value="3-oxoacyl-[acyl-carrier protein] reductase"/>
    <property type="match status" value="1"/>
</dbReference>
<comment type="similarity">
    <text evidence="1">Belongs to the short-chain dehydrogenases/reductases (SDR) family.</text>
</comment>
<protein>
    <submittedName>
        <fullName evidence="3">SDR family oxidoreductase</fullName>
    </submittedName>
</protein>
<dbReference type="Proteomes" id="UP000447833">
    <property type="component" value="Unassembled WGS sequence"/>
</dbReference>
<dbReference type="RefSeq" id="WP_160919330.1">
    <property type="nucleotide sequence ID" value="NZ_WMEY01000003.1"/>
</dbReference>
<name>A0A845EZ33_9BACL</name>
<dbReference type="InterPro" id="IPR036291">
    <property type="entry name" value="NAD(P)-bd_dom_sf"/>
</dbReference>
<dbReference type="PRINTS" id="PR00081">
    <property type="entry name" value="GDHRDH"/>
</dbReference>
<gene>
    <name evidence="3" type="ORF">GLW07_10680</name>
</gene>
<dbReference type="InterPro" id="IPR002347">
    <property type="entry name" value="SDR_fam"/>
</dbReference>
<reference evidence="3 4" key="1">
    <citation type="submission" date="2019-11" db="EMBL/GenBank/DDBJ databases">
        <title>Genome sequences of 17 halophilic strains isolated from different environments.</title>
        <authorList>
            <person name="Furrow R.E."/>
        </authorList>
    </citation>
    <scope>NUCLEOTIDE SEQUENCE [LARGE SCALE GENOMIC DNA]</scope>
    <source>
        <strain evidence="3 4">22506_14_FS</strain>
    </source>
</reference>
<comment type="caution">
    <text evidence="3">The sequence shown here is derived from an EMBL/GenBank/DDBJ whole genome shotgun (WGS) entry which is preliminary data.</text>
</comment>
<dbReference type="AlphaFoldDB" id="A0A845EZ33"/>
<keyword evidence="2" id="KW-0560">Oxidoreductase</keyword>